<evidence type="ECO:0000256" key="1">
    <source>
        <dbReference type="SAM" id="SignalP"/>
    </source>
</evidence>
<dbReference type="GeneID" id="87925355"/>
<proteinExistence type="predicted"/>
<sequence>MTCLWTPVLAPPALIASVTGLDTKITGHNQLLDSTDLIATVLGRGFQSWQFKRKQIIGI</sequence>
<accession>A0ABR0I2D4</accession>
<dbReference type="EMBL" id="JAFFHB010000001">
    <property type="protein sequence ID" value="KAK4674106.1"/>
    <property type="molecule type" value="Genomic_DNA"/>
</dbReference>
<feature type="chain" id="PRO_5046031345" evidence="1">
    <location>
        <begin position="21"/>
        <end position="59"/>
    </location>
</feature>
<comment type="caution">
    <text evidence="2">The sequence shown here is derived from an EMBL/GenBank/DDBJ whole genome shotgun (WGS) entry which is preliminary data.</text>
</comment>
<dbReference type="RefSeq" id="XP_062771428.1">
    <property type="nucleotide sequence ID" value="XM_062905398.1"/>
</dbReference>
<feature type="signal peptide" evidence="1">
    <location>
        <begin position="1"/>
        <end position="20"/>
    </location>
</feature>
<organism evidence="2 3">
    <name type="scientific">Podospora pseudopauciseta</name>
    <dbReference type="NCBI Taxonomy" id="2093780"/>
    <lineage>
        <taxon>Eukaryota</taxon>
        <taxon>Fungi</taxon>
        <taxon>Dikarya</taxon>
        <taxon>Ascomycota</taxon>
        <taxon>Pezizomycotina</taxon>
        <taxon>Sordariomycetes</taxon>
        <taxon>Sordariomycetidae</taxon>
        <taxon>Sordariales</taxon>
        <taxon>Podosporaceae</taxon>
        <taxon>Podospora</taxon>
    </lineage>
</organism>
<keyword evidence="3" id="KW-1185">Reference proteome</keyword>
<dbReference type="Proteomes" id="UP001326199">
    <property type="component" value="Unassembled WGS sequence"/>
</dbReference>
<protein>
    <submittedName>
        <fullName evidence="2">Uncharacterized protein</fullName>
    </submittedName>
</protein>
<evidence type="ECO:0000313" key="3">
    <source>
        <dbReference type="Proteomes" id="UP001326199"/>
    </source>
</evidence>
<evidence type="ECO:0000313" key="2">
    <source>
        <dbReference type="EMBL" id="KAK4674106.1"/>
    </source>
</evidence>
<gene>
    <name evidence="2" type="ORF">QC763_0020920</name>
</gene>
<keyword evidence="1" id="KW-0732">Signal</keyword>
<reference evidence="2 3" key="1">
    <citation type="journal article" date="2023" name="bioRxiv">
        <title>High-quality genome assemblies of four members of thePodospora anserinaspecies complex.</title>
        <authorList>
            <person name="Ament-Velasquez S.L."/>
            <person name="Vogan A.A."/>
            <person name="Wallerman O."/>
            <person name="Hartmann F."/>
            <person name="Gautier V."/>
            <person name="Silar P."/>
            <person name="Giraud T."/>
            <person name="Johannesson H."/>
        </authorList>
    </citation>
    <scope>NUCLEOTIDE SEQUENCE [LARGE SCALE GENOMIC DNA]</scope>
    <source>
        <strain evidence="2 3">CBS 411.78</strain>
    </source>
</reference>
<name>A0ABR0I2D4_9PEZI</name>